<evidence type="ECO:0000256" key="4">
    <source>
        <dbReference type="ARBA" id="ARBA00022723"/>
    </source>
</evidence>
<keyword evidence="4" id="KW-0479">Metal-binding</keyword>
<dbReference type="InterPro" id="IPR023867">
    <property type="entry name" value="Sulphatase_maturase_rSAM"/>
</dbReference>
<name>A0A1E5FTZ6_VIBSP</name>
<dbReference type="NCBIfam" id="TIGR04085">
    <property type="entry name" value="rSAM_more_4Fe4S"/>
    <property type="match status" value="1"/>
</dbReference>
<evidence type="ECO:0000256" key="1">
    <source>
        <dbReference type="ARBA" id="ARBA00001966"/>
    </source>
</evidence>
<dbReference type="InterPro" id="IPR007197">
    <property type="entry name" value="rSAM"/>
</dbReference>
<dbReference type="SFLD" id="SFLDG01072">
    <property type="entry name" value="dehydrogenase_like"/>
    <property type="match status" value="1"/>
</dbReference>
<sequence>MQAPHNCHVMAKPTGSVCNLDCSYCFYLEKHQLYPERQTNWRMSDDTLISYIKQTIEAQSNNHVQFTWQGGEPTMMGLAFFEKAMQLCEQYGKGKKLEHTFQTNGILLNDAWCEFFKKHHFLVGVSIDGPQDLHDAYRVTRSGKQTHAQVMQGIELLKKHGVEFNTLTVVNNENVKHPKRVYQHLKEIGSTYIQFIPLVERAKQTCSQTDLKLVLPDEPLAEVTSWSVPSQAYGEFLCDIFDVWVRKDVGSIFVNMFDSTLSAWCGQQSGMCHFTERCGHAFALEANGDLYNCDHYVYPEHRLGNIHHKSISECNNSQQAIEFGLQKQTTLTPDCKKCPFQFACNGGCPKHRFERSSSGHPGHNYFCQGYRKFFEYSAQYMKEMRRLLSVGRFADEIMLALAYQDVKLTAVVSKSSVTIGRNQSCSCGSGIKYKHCCGVRR</sequence>
<dbReference type="Pfam" id="PF04055">
    <property type="entry name" value="Radical_SAM"/>
    <property type="match status" value="1"/>
</dbReference>
<dbReference type="AlphaFoldDB" id="A0A1E5FTZ6"/>
<dbReference type="GO" id="GO:0051539">
    <property type="term" value="F:4 iron, 4 sulfur cluster binding"/>
    <property type="evidence" value="ECO:0007669"/>
    <property type="project" value="UniProtKB-KW"/>
</dbReference>
<dbReference type="GO" id="GO:0046872">
    <property type="term" value="F:metal ion binding"/>
    <property type="evidence" value="ECO:0007669"/>
    <property type="project" value="UniProtKB-KW"/>
</dbReference>
<dbReference type="SUPFAM" id="SSF103642">
    <property type="entry name" value="Sec-C motif"/>
    <property type="match status" value="1"/>
</dbReference>
<evidence type="ECO:0000313" key="9">
    <source>
        <dbReference type="EMBL" id="OEF94000.1"/>
    </source>
</evidence>
<keyword evidence="3" id="KW-0949">S-adenosyl-L-methionine</keyword>
<evidence type="ECO:0000256" key="2">
    <source>
        <dbReference type="ARBA" id="ARBA00022485"/>
    </source>
</evidence>
<dbReference type="EMBL" id="AJZD02000085">
    <property type="protein sequence ID" value="OEF94000.1"/>
    <property type="molecule type" value="Genomic_DNA"/>
</dbReference>
<evidence type="ECO:0000256" key="6">
    <source>
        <dbReference type="ARBA" id="ARBA00023014"/>
    </source>
</evidence>
<dbReference type="SUPFAM" id="SSF102114">
    <property type="entry name" value="Radical SAM enzymes"/>
    <property type="match status" value="1"/>
</dbReference>
<dbReference type="SFLD" id="SFLDG01386">
    <property type="entry name" value="main_SPASM_domain-containing"/>
    <property type="match status" value="1"/>
</dbReference>
<dbReference type="SFLD" id="SFLDS00029">
    <property type="entry name" value="Radical_SAM"/>
    <property type="match status" value="1"/>
</dbReference>
<reference evidence="9 10" key="1">
    <citation type="journal article" date="2012" name="Science">
        <title>Ecological populations of bacteria act as socially cohesive units of antibiotic production and resistance.</title>
        <authorList>
            <person name="Cordero O.X."/>
            <person name="Wildschutte H."/>
            <person name="Kirkup B."/>
            <person name="Proehl S."/>
            <person name="Ngo L."/>
            <person name="Hussain F."/>
            <person name="Le Roux F."/>
            <person name="Mincer T."/>
            <person name="Polz M.F."/>
        </authorList>
    </citation>
    <scope>NUCLEOTIDE SEQUENCE [LARGE SCALE GENOMIC DNA]</scope>
    <source>
        <strain evidence="9 10">12E03</strain>
    </source>
</reference>
<dbReference type="PANTHER" id="PTHR43273">
    <property type="entry name" value="ANAEROBIC SULFATASE-MATURATING ENZYME HOMOLOG ASLB-RELATED"/>
    <property type="match status" value="1"/>
</dbReference>
<evidence type="ECO:0000313" key="10">
    <source>
        <dbReference type="Proteomes" id="UP000094802"/>
    </source>
</evidence>
<evidence type="ECO:0000256" key="5">
    <source>
        <dbReference type="ARBA" id="ARBA00023004"/>
    </source>
</evidence>
<dbReference type="InterPro" id="IPR047207">
    <property type="entry name" value="SPASM_anSME"/>
</dbReference>
<dbReference type="CDD" id="cd01335">
    <property type="entry name" value="Radical_SAM"/>
    <property type="match status" value="1"/>
</dbReference>
<keyword evidence="6" id="KW-0411">Iron-sulfur</keyword>
<comment type="cofactor">
    <cofactor evidence="1">
        <name>[4Fe-4S] cluster</name>
        <dbReference type="ChEBI" id="CHEBI:49883"/>
    </cofactor>
</comment>
<organism evidence="9 10">
    <name type="scientific">Vibrio splendidus 12E03</name>
    <dbReference type="NCBI Taxonomy" id="1191305"/>
    <lineage>
        <taxon>Bacteria</taxon>
        <taxon>Pseudomonadati</taxon>
        <taxon>Pseudomonadota</taxon>
        <taxon>Gammaproteobacteria</taxon>
        <taxon>Vibrionales</taxon>
        <taxon>Vibrionaceae</taxon>
        <taxon>Vibrio</taxon>
    </lineage>
</organism>
<comment type="similarity">
    <text evidence="7">Belongs to the radical SAM superfamily. Anaerobic sulfatase-maturating enzyme family.</text>
</comment>
<dbReference type="CDD" id="cd21120">
    <property type="entry name" value="SPASM_anSME"/>
    <property type="match status" value="1"/>
</dbReference>
<dbReference type="Pfam" id="PF02810">
    <property type="entry name" value="SEC-C"/>
    <property type="match status" value="1"/>
</dbReference>
<dbReference type="InterPro" id="IPR058240">
    <property type="entry name" value="rSAM_sf"/>
</dbReference>
<dbReference type="InterPro" id="IPR023885">
    <property type="entry name" value="4Fe4S-binding_SPASM_dom"/>
</dbReference>
<dbReference type="InterPro" id="IPR013785">
    <property type="entry name" value="Aldolase_TIM"/>
</dbReference>
<keyword evidence="5" id="KW-0408">Iron</keyword>
<feature type="domain" description="Radical SAM core" evidence="8">
    <location>
        <begin position="1"/>
        <end position="246"/>
    </location>
</feature>
<dbReference type="SFLD" id="SFLDG01067">
    <property type="entry name" value="SPASM/twitch_domain_containing"/>
    <property type="match status" value="1"/>
</dbReference>
<dbReference type="PANTHER" id="PTHR43273:SF3">
    <property type="entry name" value="ANAEROBIC SULFATASE-MATURATING ENZYME HOMOLOG ASLB-RELATED"/>
    <property type="match status" value="1"/>
</dbReference>
<dbReference type="RefSeq" id="WP_019822918.1">
    <property type="nucleotide sequence ID" value="NZ_AJZD02000085.1"/>
</dbReference>
<dbReference type="Proteomes" id="UP000094802">
    <property type="component" value="Unassembled WGS sequence"/>
</dbReference>
<dbReference type="SFLD" id="SFLDF00285">
    <property type="entry name" value="anaerobic_Ser-type_sulfatase-m"/>
    <property type="match status" value="1"/>
</dbReference>
<dbReference type="GO" id="GO:0016491">
    <property type="term" value="F:oxidoreductase activity"/>
    <property type="evidence" value="ECO:0007669"/>
    <property type="project" value="InterPro"/>
</dbReference>
<protein>
    <submittedName>
        <fullName evidence="9">Anaerobic sulfatase maturase</fullName>
    </submittedName>
</protein>
<dbReference type="OrthoDB" id="9782387at2"/>
<proteinExistence type="inferred from homology"/>
<dbReference type="PROSITE" id="PS51918">
    <property type="entry name" value="RADICAL_SAM"/>
    <property type="match status" value="1"/>
</dbReference>
<dbReference type="Pfam" id="PF13186">
    <property type="entry name" value="SPASM"/>
    <property type="match status" value="1"/>
</dbReference>
<dbReference type="InterPro" id="IPR004027">
    <property type="entry name" value="SEC_C_motif"/>
</dbReference>
<evidence type="ECO:0000256" key="7">
    <source>
        <dbReference type="ARBA" id="ARBA00023601"/>
    </source>
</evidence>
<accession>A0A1E5FTZ6</accession>
<dbReference type="InterPro" id="IPR034491">
    <property type="entry name" value="Anaerob_Ser_sulfatase-maturase"/>
</dbReference>
<gene>
    <name evidence="9" type="ORF">A142_18835</name>
</gene>
<dbReference type="SFLD" id="SFLDG01384">
    <property type="entry name" value="thioether_bond_formation_requi"/>
    <property type="match status" value="1"/>
</dbReference>
<evidence type="ECO:0000256" key="3">
    <source>
        <dbReference type="ARBA" id="ARBA00022691"/>
    </source>
</evidence>
<dbReference type="NCBIfam" id="TIGR03942">
    <property type="entry name" value="sulfatase_rSAM"/>
    <property type="match status" value="1"/>
</dbReference>
<comment type="caution">
    <text evidence="9">The sequence shown here is derived from an EMBL/GenBank/DDBJ whole genome shotgun (WGS) entry which is preliminary data.</text>
</comment>
<evidence type="ECO:0000259" key="8">
    <source>
        <dbReference type="PROSITE" id="PS51918"/>
    </source>
</evidence>
<dbReference type="Gene3D" id="3.20.20.70">
    <property type="entry name" value="Aldolase class I"/>
    <property type="match status" value="1"/>
</dbReference>
<keyword evidence="2" id="KW-0004">4Fe-4S</keyword>